<dbReference type="Proteomes" id="UP001055072">
    <property type="component" value="Unassembled WGS sequence"/>
</dbReference>
<reference evidence="1" key="1">
    <citation type="journal article" date="2021" name="Environ. Microbiol.">
        <title>Gene family expansions and transcriptome signatures uncover fungal adaptations to wood decay.</title>
        <authorList>
            <person name="Hage H."/>
            <person name="Miyauchi S."/>
            <person name="Viragh M."/>
            <person name="Drula E."/>
            <person name="Min B."/>
            <person name="Chaduli D."/>
            <person name="Navarro D."/>
            <person name="Favel A."/>
            <person name="Norest M."/>
            <person name="Lesage-Meessen L."/>
            <person name="Balint B."/>
            <person name="Merenyi Z."/>
            <person name="de Eugenio L."/>
            <person name="Morin E."/>
            <person name="Martinez A.T."/>
            <person name="Baldrian P."/>
            <person name="Stursova M."/>
            <person name="Martinez M.J."/>
            <person name="Novotny C."/>
            <person name="Magnuson J.K."/>
            <person name="Spatafora J.W."/>
            <person name="Maurice S."/>
            <person name="Pangilinan J."/>
            <person name="Andreopoulos W."/>
            <person name="LaButti K."/>
            <person name="Hundley H."/>
            <person name="Na H."/>
            <person name="Kuo A."/>
            <person name="Barry K."/>
            <person name="Lipzen A."/>
            <person name="Henrissat B."/>
            <person name="Riley R."/>
            <person name="Ahrendt S."/>
            <person name="Nagy L.G."/>
            <person name="Grigoriev I.V."/>
            <person name="Martin F."/>
            <person name="Rosso M.N."/>
        </authorList>
    </citation>
    <scope>NUCLEOTIDE SEQUENCE</scope>
    <source>
        <strain evidence="1">CBS 384.51</strain>
    </source>
</reference>
<dbReference type="EMBL" id="MU274910">
    <property type="protein sequence ID" value="KAI0089687.1"/>
    <property type="molecule type" value="Genomic_DNA"/>
</dbReference>
<gene>
    <name evidence="1" type="ORF">BDY19DRAFT_993258</name>
</gene>
<proteinExistence type="predicted"/>
<comment type="caution">
    <text evidence="1">The sequence shown here is derived from an EMBL/GenBank/DDBJ whole genome shotgun (WGS) entry which is preliminary data.</text>
</comment>
<evidence type="ECO:0000313" key="1">
    <source>
        <dbReference type="EMBL" id="KAI0089687.1"/>
    </source>
</evidence>
<name>A0ACB8U5N1_9APHY</name>
<accession>A0ACB8U5N1</accession>
<evidence type="ECO:0000313" key="2">
    <source>
        <dbReference type="Proteomes" id="UP001055072"/>
    </source>
</evidence>
<sequence>MDAPPPLTLWIAASAPTEKLFSVQIDGSATIDELAAEISRRDSRYNPTGLALFKCRNLRLEPRSTLFSRIHEKIDYVTSGSHSRSSNIDSVHLNSALSSENDESLAGMSFERLKEYKSVRHYFSSTRHVGRVDVLIDVENILPDTYEEEEHSHGVVSLVKGMFNSSNRANLTRSQSSPRLSNHTHAHHYHPSN</sequence>
<keyword evidence="2" id="KW-1185">Reference proteome</keyword>
<organism evidence="1 2">
    <name type="scientific">Irpex rosettiformis</name>
    <dbReference type="NCBI Taxonomy" id="378272"/>
    <lineage>
        <taxon>Eukaryota</taxon>
        <taxon>Fungi</taxon>
        <taxon>Dikarya</taxon>
        <taxon>Basidiomycota</taxon>
        <taxon>Agaricomycotina</taxon>
        <taxon>Agaricomycetes</taxon>
        <taxon>Polyporales</taxon>
        <taxon>Irpicaceae</taxon>
        <taxon>Irpex</taxon>
    </lineage>
</organism>
<protein>
    <submittedName>
        <fullName evidence="1">Uncharacterized protein</fullName>
    </submittedName>
</protein>